<feature type="region of interest" description="Disordered" evidence="1">
    <location>
        <begin position="92"/>
        <end position="149"/>
    </location>
</feature>
<dbReference type="Proteomes" id="UP000490980">
    <property type="component" value="Unassembled WGS sequence"/>
</dbReference>
<evidence type="ECO:0000256" key="1">
    <source>
        <dbReference type="SAM" id="MobiDB-lite"/>
    </source>
</evidence>
<protein>
    <submittedName>
        <fullName evidence="3">Uncharacterized protein</fullName>
    </submittedName>
</protein>
<gene>
    <name evidence="3" type="ORF">HBF25_04180</name>
</gene>
<sequence length="207" mass="21628">MRQASRTTREAITRGVVIGMVLFGHLMLVAVLLGLRGNGMASSTDASRTPASALEVSLHDTQRVAPPPPPLPSLPTRHAAVIPASRTARITQEPVAPAPSPPVTNAPLAQPGSDIVATPAPPSGDYGDPSLRRGLDAAGRHAGPSLPGSTIPVTAGIHVVPPPSISDTVRKVGTYMECSKIRMRRNLPGGTLDYRVMQSYETLGCKK</sequence>
<keyword evidence="2" id="KW-1133">Transmembrane helix</keyword>
<feature type="transmembrane region" description="Helical" evidence="2">
    <location>
        <begin position="12"/>
        <end position="35"/>
    </location>
</feature>
<dbReference type="AlphaFoldDB" id="A0A7X5U8D3"/>
<comment type="caution">
    <text evidence="3">The sequence shown here is derived from an EMBL/GenBank/DDBJ whole genome shotgun (WGS) entry which is preliminary data.</text>
</comment>
<organism evidence="3 4">
    <name type="scientific">Luteibacter anthropi</name>
    <dbReference type="NCBI Taxonomy" id="564369"/>
    <lineage>
        <taxon>Bacteria</taxon>
        <taxon>Pseudomonadati</taxon>
        <taxon>Pseudomonadota</taxon>
        <taxon>Gammaproteobacteria</taxon>
        <taxon>Lysobacterales</taxon>
        <taxon>Rhodanobacteraceae</taxon>
        <taxon>Luteibacter</taxon>
    </lineage>
</organism>
<dbReference type="EMBL" id="JAARLZ010000002">
    <property type="protein sequence ID" value="NII05588.1"/>
    <property type="molecule type" value="Genomic_DNA"/>
</dbReference>
<dbReference type="RefSeq" id="WP_166946686.1">
    <property type="nucleotide sequence ID" value="NZ_JAARLZ010000002.1"/>
</dbReference>
<name>A0A7X5U8D3_9GAMM</name>
<keyword evidence="2" id="KW-0472">Membrane</keyword>
<evidence type="ECO:0000313" key="4">
    <source>
        <dbReference type="Proteomes" id="UP000490980"/>
    </source>
</evidence>
<reference evidence="3 4" key="1">
    <citation type="submission" date="2020-03" db="EMBL/GenBank/DDBJ databases">
        <authorList>
            <person name="Lai Q."/>
        </authorList>
    </citation>
    <scope>NUCLEOTIDE SEQUENCE [LARGE SCALE GENOMIC DNA]</scope>
    <source>
        <strain evidence="3 4">CCUG 25036</strain>
    </source>
</reference>
<keyword evidence="2" id="KW-0812">Transmembrane</keyword>
<keyword evidence="4" id="KW-1185">Reference proteome</keyword>
<proteinExistence type="predicted"/>
<evidence type="ECO:0000313" key="3">
    <source>
        <dbReference type="EMBL" id="NII05588.1"/>
    </source>
</evidence>
<accession>A0A7X5U8D3</accession>
<evidence type="ECO:0000256" key="2">
    <source>
        <dbReference type="SAM" id="Phobius"/>
    </source>
</evidence>
<feature type="compositionally biased region" description="Basic and acidic residues" evidence="1">
    <location>
        <begin position="130"/>
        <end position="139"/>
    </location>
</feature>